<dbReference type="Proteomes" id="UP001271648">
    <property type="component" value="Unassembled WGS sequence"/>
</dbReference>
<dbReference type="PANTHER" id="PTHR30532">
    <property type="entry name" value="IRON III DICITRATE-BINDING PERIPLASMIC PROTEIN"/>
    <property type="match status" value="1"/>
</dbReference>
<keyword evidence="4 5" id="KW-0732">Signal</keyword>
<dbReference type="Gene3D" id="3.40.50.1980">
    <property type="entry name" value="Nitrogenase molybdenum iron protein domain"/>
    <property type="match status" value="2"/>
</dbReference>
<feature type="chain" id="PRO_5043432192" evidence="5">
    <location>
        <begin position="19"/>
        <end position="318"/>
    </location>
</feature>
<name>A0AAW9AFM9_9BACL</name>
<evidence type="ECO:0000256" key="4">
    <source>
        <dbReference type="ARBA" id="ARBA00022729"/>
    </source>
</evidence>
<organism evidence="7 8">
    <name type="scientific">Sporosarcina thermotolerans</name>
    <dbReference type="NCBI Taxonomy" id="633404"/>
    <lineage>
        <taxon>Bacteria</taxon>
        <taxon>Bacillati</taxon>
        <taxon>Bacillota</taxon>
        <taxon>Bacilli</taxon>
        <taxon>Bacillales</taxon>
        <taxon>Caryophanaceae</taxon>
        <taxon>Sporosarcina</taxon>
    </lineage>
</organism>
<comment type="similarity">
    <text evidence="2">Belongs to the bacterial solute-binding protein 8 family.</text>
</comment>
<comment type="subcellular location">
    <subcellularLocation>
        <location evidence="1">Cell envelope</location>
    </subcellularLocation>
</comment>
<dbReference type="PROSITE" id="PS51257">
    <property type="entry name" value="PROKAR_LIPOPROTEIN"/>
    <property type="match status" value="1"/>
</dbReference>
<dbReference type="CDD" id="cd01140">
    <property type="entry name" value="FatB"/>
    <property type="match status" value="1"/>
</dbReference>
<dbReference type="GO" id="GO:0030288">
    <property type="term" value="C:outer membrane-bounded periplasmic space"/>
    <property type="evidence" value="ECO:0007669"/>
    <property type="project" value="TreeGrafter"/>
</dbReference>
<accession>A0AAW9AFM9</accession>
<keyword evidence="8" id="KW-1185">Reference proteome</keyword>
<evidence type="ECO:0000259" key="6">
    <source>
        <dbReference type="PROSITE" id="PS50983"/>
    </source>
</evidence>
<dbReference type="RefSeq" id="WP_317941052.1">
    <property type="nucleotide sequence ID" value="NZ_JAUBDJ010000009.1"/>
</dbReference>
<feature type="signal peptide" evidence="5">
    <location>
        <begin position="1"/>
        <end position="18"/>
    </location>
</feature>
<dbReference type="InterPro" id="IPR002491">
    <property type="entry name" value="ABC_transptr_periplasmic_BD"/>
</dbReference>
<evidence type="ECO:0000256" key="2">
    <source>
        <dbReference type="ARBA" id="ARBA00008814"/>
    </source>
</evidence>
<dbReference type="EMBL" id="JAUBDJ010000009">
    <property type="protein sequence ID" value="MDW0117993.1"/>
    <property type="molecule type" value="Genomic_DNA"/>
</dbReference>
<comment type="caution">
    <text evidence="7">The sequence shown here is derived from an EMBL/GenBank/DDBJ whole genome shotgun (WGS) entry which is preliminary data.</text>
</comment>
<dbReference type="SUPFAM" id="SSF53807">
    <property type="entry name" value="Helical backbone' metal receptor"/>
    <property type="match status" value="1"/>
</dbReference>
<reference evidence="7 8" key="1">
    <citation type="submission" date="2023-06" db="EMBL/GenBank/DDBJ databases">
        <title>Sporosarcina sp. nov., isolated from Korean traditional fermented seafood 'Jeotgal'.</title>
        <authorList>
            <person name="Yang A.I."/>
            <person name="Shin N.-R."/>
        </authorList>
    </citation>
    <scope>NUCLEOTIDE SEQUENCE [LARGE SCALE GENOMIC DNA]</scope>
    <source>
        <strain evidence="7 8">KCTC43456</strain>
    </source>
</reference>
<dbReference type="PANTHER" id="PTHR30532:SF28">
    <property type="entry name" value="PETROBACTIN-BINDING PROTEIN YCLQ"/>
    <property type="match status" value="1"/>
</dbReference>
<evidence type="ECO:0000256" key="3">
    <source>
        <dbReference type="ARBA" id="ARBA00022448"/>
    </source>
</evidence>
<dbReference type="InterPro" id="IPR033870">
    <property type="entry name" value="FatB"/>
</dbReference>
<evidence type="ECO:0000256" key="1">
    <source>
        <dbReference type="ARBA" id="ARBA00004196"/>
    </source>
</evidence>
<feature type="domain" description="Fe/B12 periplasmic-binding" evidence="6">
    <location>
        <begin position="61"/>
        <end position="318"/>
    </location>
</feature>
<dbReference type="PROSITE" id="PS50983">
    <property type="entry name" value="FE_B12_PBP"/>
    <property type="match status" value="1"/>
</dbReference>
<dbReference type="Pfam" id="PF01497">
    <property type="entry name" value="Peripla_BP_2"/>
    <property type="match status" value="1"/>
</dbReference>
<sequence>MKKLTMTLLLASLMIVLAACGTKNKDEGKTSGTDANSVTETISVEHKLSSKPVEVPKNPQKVVVFDFGTLDTLDDLGIEVAGLPRANVPGYLSKYDDDKYVNVGSLKEPAFEEIHAMKPDLIIISDRQAELYDQFAEIAPTIYVGIDYAHYMDSFKHNAELIGKIFNKEEEVQKELADIDDKIAAIKEKTSAIDTNALIVLASEGKVSAYGPNSRFGLIHDVLGYKAVDEKIEVSTHGQNISFEYIFEKNPDVLFVIDRDAAIGNGASAKDSVENELVKKTDAYKNGKIIYLNGEYWYLSGGGLLSMKEMIKEVEASF</sequence>
<evidence type="ECO:0000313" key="7">
    <source>
        <dbReference type="EMBL" id="MDW0117993.1"/>
    </source>
</evidence>
<protein>
    <submittedName>
        <fullName evidence="7">Siderophore ABC transporter substrate-binding protein</fullName>
    </submittedName>
</protein>
<proteinExistence type="inferred from homology"/>
<gene>
    <name evidence="7" type="ORF">QTL97_13695</name>
</gene>
<keyword evidence="3" id="KW-0813">Transport</keyword>
<dbReference type="AlphaFoldDB" id="A0AAW9AFM9"/>
<dbReference type="GO" id="GO:1901678">
    <property type="term" value="P:iron coordination entity transport"/>
    <property type="evidence" value="ECO:0007669"/>
    <property type="project" value="UniProtKB-ARBA"/>
</dbReference>
<dbReference type="InterPro" id="IPR051313">
    <property type="entry name" value="Bact_iron-sidero_bind"/>
</dbReference>
<evidence type="ECO:0000256" key="5">
    <source>
        <dbReference type="SAM" id="SignalP"/>
    </source>
</evidence>
<evidence type="ECO:0000313" key="8">
    <source>
        <dbReference type="Proteomes" id="UP001271648"/>
    </source>
</evidence>